<dbReference type="OrthoDB" id="8526323at2"/>
<sequence length="204" mass="22135">MNDLPLSSALDEETARAELYGLLAALFYAPPAPELLAQLRVAPTEAPSAGAYLEEPWRALVGAARAASDAAIQDEFDALFGGVGKPVVSVYGSEYLSGFLNEKPLAALRDDLARLGLARDAGMPETEDHFACLCEVMRYLIAGDEVEVCNLTQQQAFFARHLQPWSERFCDAIAARPQQPFYAALAGFTRAFMAIEAQGFDLLD</sequence>
<protein>
    <recommendedName>
        <fullName evidence="4">Molecular chaperone</fullName>
    </recommendedName>
</protein>
<dbReference type="SUPFAM" id="SSF89155">
    <property type="entry name" value="TorD-like"/>
    <property type="match status" value="1"/>
</dbReference>
<dbReference type="EMBL" id="PVLR01000008">
    <property type="protein sequence ID" value="PRD69929.1"/>
    <property type="molecule type" value="Genomic_DNA"/>
</dbReference>
<dbReference type="AlphaFoldDB" id="A0A2S9KHK3"/>
<dbReference type="Gene3D" id="1.10.3480.10">
    <property type="entry name" value="TorD-like"/>
    <property type="match status" value="1"/>
</dbReference>
<dbReference type="InterPro" id="IPR050289">
    <property type="entry name" value="TorD/DmsD_chaperones"/>
</dbReference>
<dbReference type="Proteomes" id="UP000238326">
    <property type="component" value="Unassembled WGS sequence"/>
</dbReference>
<proteinExistence type="predicted"/>
<dbReference type="InterPro" id="IPR036411">
    <property type="entry name" value="TorD-like_sf"/>
</dbReference>
<evidence type="ECO:0000313" key="2">
    <source>
        <dbReference type="EMBL" id="PRD69929.1"/>
    </source>
</evidence>
<evidence type="ECO:0000313" key="3">
    <source>
        <dbReference type="Proteomes" id="UP000238326"/>
    </source>
</evidence>
<name>A0A2S9KHK3_9BURK</name>
<dbReference type="RefSeq" id="WP_105728561.1">
    <property type="nucleotide sequence ID" value="NZ_PVLR01000008.1"/>
</dbReference>
<dbReference type="PANTHER" id="PTHR34227">
    <property type="entry name" value="CHAPERONE PROTEIN YCDY"/>
    <property type="match status" value="1"/>
</dbReference>
<evidence type="ECO:0008006" key="4">
    <source>
        <dbReference type="Google" id="ProtNLM"/>
    </source>
</evidence>
<dbReference type="PANTHER" id="PTHR34227:SF1">
    <property type="entry name" value="DIMETHYL SULFOXIDE REDUCTASE CHAPERONE-RELATED"/>
    <property type="match status" value="1"/>
</dbReference>
<dbReference type="InterPro" id="IPR020945">
    <property type="entry name" value="DMSO/NO3_reduct_chaperone"/>
</dbReference>
<comment type="caution">
    <text evidence="2">The sequence shown here is derived from an EMBL/GenBank/DDBJ whole genome shotgun (WGS) entry which is preliminary data.</text>
</comment>
<gene>
    <name evidence="2" type="ORF">C6P61_03345</name>
</gene>
<reference evidence="2 3" key="1">
    <citation type="submission" date="2018-03" db="EMBL/GenBank/DDBJ databases">
        <title>Comparative genomics illustrates the genes involved in a hyperalkaliphilic mechanisms of Serpentinomonas isolated from highly-alkaline calcium-rich serpentinized springs.</title>
        <authorList>
            <person name="Suzuki S."/>
            <person name="Ishii S."/>
            <person name="Walworth N."/>
            <person name="Bird L."/>
            <person name="Kuenen J.G."/>
            <person name="Nealson K.H."/>
        </authorList>
    </citation>
    <scope>NUCLEOTIDE SEQUENCE [LARGE SCALE GENOMIC DNA]</scope>
    <source>
        <strain evidence="2 3">83</strain>
    </source>
</reference>
<keyword evidence="3" id="KW-1185">Reference proteome</keyword>
<organism evidence="2 3">
    <name type="scientific">Malikia spinosa</name>
    <dbReference type="NCBI Taxonomy" id="86180"/>
    <lineage>
        <taxon>Bacteria</taxon>
        <taxon>Pseudomonadati</taxon>
        <taxon>Pseudomonadota</taxon>
        <taxon>Betaproteobacteria</taxon>
        <taxon>Burkholderiales</taxon>
        <taxon>Comamonadaceae</taxon>
        <taxon>Malikia</taxon>
    </lineage>
</organism>
<evidence type="ECO:0000256" key="1">
    <source>
        <dbReference type="ARBA" id="ARBA00023186"/>
    </source>
</evidence>
<dbReference type="Pfam" id="PF02613">
    <property type="entry name" value="Nitrate_red_del"/>
    <property type="match status" value="1"/>
</dbReference>
<keyword evidence="1" id="KW-0143">Chaperone</keyword>
<accession>A0A2S9KHK3</accession>